<feature type="transmembrane region" description="Helical" evidence="7">
    <location>
        <begin position="77"/>
        <end position="97"/>
    </location>
</feature>
<keyword evidence="2" id="KW-0813">Transport</keyword>
<keyword evidence="3" id="KW-1003">Cell membrane</keyword>
<keyword evidence="10" id="KW-1185">Reference proteome</keyword>
<feature type="transmembrane region" description="Helical" evidence="7">
    <location>
        <begin position="200"/>
        <end position="219"/>
    </location>
</feature>
<sequence>MISKRRADSWNKAFLDDDERDYQYATRGNNRIQTVSFIPQSRSFGYDYSDLMFTSRYLDSLLCRTDVYHRTDEHDPFAISLLTVAEFAPVIFFSFIGGTFADRWRPKRTLIVCDLLNAVFVFIVLIAFLFISWKAVFLVPLAYASFMQFSQPAGFKLFKKHLQENQLKIGLAIYQTAFSIFILLGPVIGTFVFQRFGVDVAIAIMGMMYLLSALVQTLLPHDQQTKGEQAKTAILFEMKAGFRYVFSKRKLKRVGICFILSYLGFGLVQPLSVFLVSERLALGNEWLQWLLTANGAGTALSGLLVITAAKRFSPQHLVMIGIIVSAFSLCVSVLSTYLWITLVAQFISGLMMPLVQIGLNTLILQKTNEGYIGRVNGILIPLYTASMVIASSIAGKLKDQLSLFGIYGIAFFVFMVALFVIIPSLHLPNGRKSKLTH</sequence>
<feature type="transmembrane region" description="Helical" evidence="7">
    <location>
        <begin position="401"/>
        <end position="425"/>
    </location>
</feature>
<evidence type="ECO:0000256" key="4">
    <source>
        <dbReference type="ARBA" id="ARBA00022692"/>
    </source>
</evidence>
<gene>
    <name evidence="9" type="ORF">C8J48_3289</name>
</gene>
<feature type="transmembrane region" description="Helical" evidence="7">
    <location>
        <begin position="254"/>
        <end position="274"/>
    </location>
</feature>
<dbReference type="Gene3D" id="1.20.1250.20">
    <property type="entry name" value="MFS general substrate transporter like domains"/>
    <property type="match status" value="1"/>
</dbReference>
<comment type="subcellular location">
    <subcellularLocation>
        <location evidence="1">Cell membrane</location>
        <topology evidence="1">Multi-pass membrane protein</topology>
    </subcellularLocation>
</comment>
<evidence type="ECO:0000256" key="6">
    <source>
        <dbReference type="ARBA" id="ARBA00023136"/>
    </source>
</evidence>
<feature type="transmembrane region" description="Helical" evidence="7">
    <location>
        <begin position="286"/>
        <end position="306"/>
    </location>
</feature>
<dbReference type="SUPFAM" id="SSF103473">
    <property type="entry name" value="MFS general substrate transporter"/>
    <property type="match status" value="1"/>
</dbReference>
<dbReference type="PROSITE" id="PS50850">
    <property type="entry name" value="MFS"/>
    <property type="match status" value="1"/>
</dbReference>
<dbReference type="GO" id="GO:0022857">
    <property type="term" value="F:transmembrane transporter activity"/>
    <property type="evidence" value="ECO:0007669"/>
    <property type="project" value="InterPro"/>
</dbReference>
<comment type="caution">
    <text evidence="9">The sequence shown here is derived from an EMBL/GenBank/DDBJ whole genome shotgun (WGS) entry which is preliminary data.</text>
</comment>
<keyword evidence="6 7" id="KW-0472">Membrane</keyword>
<evidence type="ECO:0000313" key="9">
    <source>
        <dbReference type="EMBL" id="PTM54637.1"/>
    </source>
</evidence>
<dbReference type="GO" id="GO:0005886">
    <property type="term" value="C:plasma membrane"/>
    <property type="evidence" value="ECO:0007669"/>
    <property type="project" value="UniProtKB-SubCell"/>
</dbReference>
<dbReference type="Proteomes" id="UP000241639">
    <property type="component" value="Unassembled WGS sequence"/>
</dbReference>
<feature type="transmembrane region" description="Helical" evidence="7">
    <location>
        <begin position="346"/>
        <end position="363"/>
    </location>
</feature>
<dbReference type="PANTHER" id="PTHR43266:SF8">
    <property type="entry name" value="MACROLIDE-EFFLUX PROTEIN"/>
    <property type="match status" value="1"/>
</dbReference>
<evidence type="ECO:0000256" key="5">
    <source>
        <dbReference type="ARBA" id="ARBA00022989"/>
    </source>
</evidence>
<evidence type="ECO:0000256" key="2">
    <source>
        <dbReference type="ARBA" id="ARBA00022448"/>
    </source>
</evidence>
<proteinExistence type="predicted"/>
<evidence type="ECO:0000313" key="10">
    <source>
        <dbReference type="Proteomes" id="UP000241639"/>
    </source>
</evidence>
<reference evidence="9 10" key="1">
    <citation type="submission" date="2018-04" db="EMBL/GenBank/DDBJ databases">
        <title>Genomic Encyclopedia of Archaeal and Bacterial Type Strains, Phase II (KMG-II): from individual species to whole genera.</title>
        <authorList>
            <person name="Goeker M."/>
        </authorList>
    </citation>
    <scope>NUCLEOTIDE SEQUENCE [LARGE SCALE GENOMIC DNA]</scope>
    <source>
        <strain evidence="9 10">DSM 45169</strain>
    </source>
</reference>
<feature type="transmembrane region" description="Helical" evidence="7">
    <location>
        <begin position="318"/>
        <end position="340"/>
    </location>
</feature>
<keyword evidence="4 7" id="KW-0812">Transmembrane</keyword>
<dbReference type="Pfam" id="PF07690">
    <property type="entry name" value="MFS_1"/>
    <property type="match status" value="1"/>
</dbReference>
<feature type="transmembrane region" description="Helical" evidence="7">
    <location>
        <begin position="375"/>
        <end position="395"/>
    </location>
</feature>
<feature type="transmembrane region" description="Helical" evidence="7">
    <location>
        <begin position="137"/>
        <end position="158"/>
    </location>
</feature>
<name>A0A2T4Z1H7_9BACL</name>
<accession>A0A2T4Z1H7</accession>
<dbReference type="AlphaFoldDB" id="A0A2T4Z1H7"/>
<dbReference type="InterPro" id="IPR020846">
    <property type="entry name" value="MFS_dom"/>
</dbReference>
<evidence type="ECO:0000256" key="3">
    <source>
        <dbReference type="ARBA" id="ARBA00022475"/>
    </source>
</evidence>
<dbReference type="EMBL" id="PZZP01000003">
    <property type="protein sequence ID" value="PTM54637.1"/>
    <property type="molecule type" value="Genomic_DNA"/>
</dbReference>
<feature type="transmembrane region" description="Helical" evidence="7">
    <location>
        <begin position="109"/>
        <end position="131"/>
    </location>
</feature>
<dbReference type="InterPro" id="IPR011701">
    <property type="entry name" value="MFS"/>
</dbReference>
<evidence type="ECO:0000256" key="7">
    <source>
        <dbReference type="SAM" id="Phobius"/>
    </source>
</evidence>
<feature type="transmembrane region" description="Helical" evidence="7">
    <location>
        <begin position="170"/>
        <end position="194"/>
    </location>
</feature>
<evidence type="ECO:0000256" key="1">
    <source>
        <dbReference type="ARBA" id="ARBA00004651"/>
    </source>
</evidence>
<dbReference type="InterPro" id="IPR036259">
    <property type="entry name" value="MFS_trans_sf"/>
</dbReference>
<feature type="domain" description="Major facilitator superfamily (MFS) profile" evidence="8">
    <location>
        <begin position="250"/>
        <end position="437"/>
    </location>
</feature>
<protein>
    <submittedName>
        <fullName evidence="9">Putative MFS family arabinose efflux permease</fullName>
    </submittedName>
</protein>
<organism evidence="9 10">
    <name type="scientific">Desmospora activa DSM 45169</name>
    <dbReference type="NCBI Taxonomy" id="1121389"/>
    <lineage>
        <taxon>Bacteria</taxon>
        <taxon>Bacillati</taxon>
        <taxon>Bacillota</taxon>
        <taxon>Bacilli</taxon>
        <taxon>Bacillales</taxon>
        <taxon>Thermoactinomycetaceae</taxon>
        <taxon>Desmospora</taxon>
    </lineage>
</organism>
<dbReference type="CDD" id="cd06173">
    <property type="entry name" value="MFS_MefA_like"/>
    <property type="match status" value="1"/>
</dbReference>
<dbReference type="PANTHER" id="PTHR43266">
    <property type="entry name" value="MACROLIDE-EFFLUX PROTEIN"/>
    <property type="match status" value="1"/>
</dbReference>
<keyword evidence="5 7" id="KW-1133">Transmembrane helix</keyword>
<evidence type="ECO:0000259" key="8">
    <source>
        <dbReference type="PROSITE" id="PS50850"/>
    </source>
</evidence>